<sequence>ALIAFCKHAPPSKDFEVAVFQNTLVRLFSMLHSAALGDVEDCSDRMDVSAFQAFQMELIDAAAIDEQSLNVIRQSEAKVELIFQWIQQLIVENISTGVMSIPPPILTRSFQEMASGMVHFHNALKISTVPFPFPYAQAAPRE</sequence>
<keyword evidence="2" id="KW-1185">Reference proteome</keyword>
<dbReference type="Proteomes" id="UP001189429">
    <property type="component" value="Unassembled WGS sequence"/>
</dbReference>
<comment type="caution">
    <text evidence="1">The sequence shown here is derived from an EMBL/GenBank/DDBJ whole genome shotgun (WGS) entry which is preliminary data.</text>
</comment>
<evidence type="ECO:0008006" key="3">
    <source>
        <dbReference type="Google" id="ProtNLM"/>
    </source>
</evidence>
<organism evidence="1 2">
    <name type="scientific">Prorocentrum cordatum</name>
    <dbReference type="NCBI Taxonomy" id="2364126"/>
    <lineage>
        <taxon>Eukaryota</taxon>
        <taxon>Sar</taxon>
        <taxon>Alveolata</taxon>
        <taxon>Dinophyceae</taxon>
        <taxon>Prorocentrales</taxon>
        <taxon>Prorocentraceae</taxon>
        <taxon>Prorocentrum</taxon>
    </lineage>
</organism>
<proteinExistence type="predicted"/>
<evidence type="ECO:0000313" key="2">
    <source>
        <dbReference type="Proteomes" id="UP001189429"/>
    </source>
</evidence>
<protein>
    <recommendedName>
        <fullName evidence="3">Exportin(tRNA)</fullName>
    </recommendedName>
</protein>
<feature type="non-terminal residue" evidence="1">
    <location>
        <position position="1"/>
    </location>
</feature>
<dbReference type="EMBL" id="CAUYUJ010017781">
    <property type="protein sequence ID" value="CAK0877820.1"/>
    <property type="molecule type" value="Genomic_DNA"/>
</dbReference>
<name>A0ABN9VW65_9DINO</name>
<reference evidence="1" key="1">
    <citation type="submission" date="2023-10" db="EMBL/GenBank/DDBJ databases">
        <authorList>
            <person name="Chen Y."/>
            <person name="Shah S."/>
            <person name="Dougan E. K."/>
            <person name="Thang M."/>
            <person name="Chan C."/>
        </authorList>
    </citation>
    <scope>NUCLEOTIDE SEQUENCE [LARGE SCALE GENOMIC DNA]</scope>
</reference>
<evidence type="ECO:0000313" key="1">
    <source>
        <dbReference type="EMBL" id="CAK0877820.1"/>
    </source>
</evidence>
<gene>
    <name evidence="1" type="ORF">PCOR1329_LOCUS61773</name>
</gene>
<accession>A0ABN9VW65</accession>